<sequence length="387" mass="43451">MKRYYAISAIITLFAVSLTLLFSYLAWKEQSLVAPKEFEASPPLETSLSKPLPPKKEEPVTEKRSETTITIGMIGDILLHEPMLYYGDYHFAFNDVKKQLQDMDFLLANIESLPGGQELGLSGYPKFNSPKAIVPALINSGVHFASIANNHVLDHGERQLQSTIATFKEYDLPYTGAFASEEDLAEMRVVDVEGVKVGILAYTYGTNLYKQSHPDGKQYLINIIEEKRVVRDLAKMKELADVTVLSLHWGTEYSHETTELQRRLSERFTEAGADIIFGHHTHVLQPMQFVNERPVFYSLGNFYSAQPWAGTNIGGIARVSLTKIQQGDDVTIQINDAHLHPTAVTQDMQFPNEKKARLRVRSLADVGNVLGYTVDKVEEIVGTTSWE</sequence>
<evidence type="ECO:0000256" key="3">
    <source>
        <dbReference type="SAM" id="Phobius"/>
    </source>
</evidence>
<dbReference type="Proteomes" id="UP000622653">
    <property type="component" value="Unassembled WGS sequence"/>
</dbReference>
<dbReference type="PANTHER" id="PTHR33393:SF12">
    <property type="entry name" value="CAPSULE BIOSYNTHESIS PROTEIN CAPA"/>
    <property type="match status" value="1"/>
</dbReference>
<name>A0A8J7GI79_9BACL</name>
<comment type="caution">
    <text evidence="5">The sequence shown here is derived from an EMBL/GenBank/DDBJ whole genome shotgun (WGS) entry which is preliminary data.</text>
</comment>
<dbReference type="RefSeq" id="WP_194561703.1">
    <property type="nucleotide sequence ID" value="NZ_JADKPV010000001.1"/>
</dbReference>
<feature type="region of interest" description="Disordered" evidence="2">
    <location>
        <begin position="42"/>
        <end position="64"/>
    </location>
</feature>
<feature type="compositionally biased region" description="Basic and acidic residues" evidence="2">
    <location>
        <begin position="54"/>
        <end position="64"/>
    </location>
</feature>
<keyword evidence="6" id="KW-1185">Reference proteome</keyword>
<dbReference type="InterPro" id="IPR052169">
    <property type="entry name" value="CW_Biosynth-Accessory"/>
</dbReference>
<reference evidence="5" key="1">
    <citation type="submission" date="2020-11" db="EMBL/GenBank/DDBJ databases">
        <title>Multidrug resistant novel bacterium Savagea serpentis sp. nov., isolated from the scats of a vine snake (Ahaetulla nasuta).</title>
        <authorList>
            <person name="Venkata Ramana V."/>
            <person name="Vikas Patil S."/>
            <person name="Yogita Lugani V."/>
        </authorList>
    </citation>
    <scope>NUCLEOTIDE SEQUENCE</scope>
    <source>
        <strain evidence="5">SN6</strain>
    </source>
</reference>
<proteinExistence type="inferred from homology"/>
<evidence type="ECO:0000259" key="4">
    <source>
        <dbReference type="SMART" id="SM00854"/>
    </source>
</evidence>
<gene>
    <name evidence="5" type="ORF">IRY55_02670</name>
</gene>
<accession>A0A8J7GI79</accession>
<dbReference type="Pfam" id="PF09587">
    <property type="entry name" value="PGA_cap"/>
    <property type="match status" value="1"/>
</dbReference>
<keyword evidence="3" id="KW-0812">Transmembrane</keyword>
<dbReference type="Gene3D" id="3.60.21.10">
    <property type="match status" value="1"/>
</dbReference>
<dbReference type="SMART" id="SM00854">
    <property type="entry name" value="PGA_cap"/>
    <property type="match status" value="1"/>
</dbReference>
<organism evidence="5 6">
    <name type="scientific">Savagea serpentis</name>
    <dbReference type="NCBI Taxonomy" id="2785297"/>
    <lineage>
        <taxon>Bacteria</taxon>
        <taxon>Bacillati</taxon>
        <taxon>Bacillota</taxon>
        <taxon>Bacilli</taxon>
        <taxon>Bacillales</taxon>
        <taxon>Caryophanaceae</taxon>
        <taxon>Savagea</taxon>
    </lineage>
</organism>
<protein>
    <submittedName>
        <fullName evidence="5">CapA family protein</fullName>
    </submittedName>
</protein>
<dbReference type="EMBL" id="JADKPV010000001">
    <property type="protein sequence ID" value="MBF4500255.1"/>
    <property type="molecule type" value="Genomic_DNA"/>
</dbReference>
<dbReference type="SUPFAM" id="SSF56300">
    <property type="entry name" value="Metallo-dependent phosphatases"/>
    <property type="match status" value="1"/>
</dbReference>
<dbReference type="PANTHER" id="PTHR33393">
    <property type="entry name" value="POLYGLUTAMINE SYNTHESIS ACCESSORY PROTEIN RV0574C-RELATED"/>
    <property type="match status" value="1"/>
</dbReference>
<comment type="similarity">
    <text evidence="1">Belongs to the CapA family.</text>
</comment>
<evidence type="ECO:0000256" key="1">
    <source>
        <dbReference type="ARBA" id="ARBA00005662"/>
    </source>
</evidence>
<keyword evidence="3" id="KW-1133">Transmembrane helix</keyword>
<dbReference type="CDD" id="cd07381">
    <property type="entry name" value="MPP_CapA"/>
    <property type="match status" value="1"/>
</dbReference>
<dbReference type="InterPro" id="IPR029052">
    <property type="entry name" value="Metallo-depent_PP-like"/>
</dbReference>
<keyword evidence="3" id="KW-0472">Membrane</keyword>
<evidence type="ECO:0000313" key="6">
    <source>
        <dbReference type="Proteomes" id="UP000622653"/>
    </source>
</evidence>
<dbReference type="AlphaFoldDB" id="A0A8J7GI79"/>
<evidence type="ECO:0000313" key="5">
    <source>
        <dbReference type="EMBL" id="MBF4500255.1"/>
    </source>
</evidence>
<feature type="transmembrane region" description="Helical" evidence="3">
    <location>
        <begin position="7"/>
        <end position="27"/>
    </location>
</feature>
<dbReference type="InterPro" id="IPR019079">
    <property type="entry name" value="Capsule_synth_CapA"/>
</dbReference>
<feature type="domain" description="Capsule synthesis protein CapA" evidence="4">
    <location>
        <begin position="70"/>
        <end position="306"/>
    </location>
</feature>
<evidence type="ECO:0000256" key="2">
    <source>
        <dbReference type="SAM" id="MobiDB-lite"/>
    </source>
</evidence>